<keyword evidence="16" id="KW-0175">Coiled coil</keyword>
<evidence type="ECO:0000256" key="13">
    <source>
        <dbReference type="ARBA" id="ARBA00023136"/>
    </source>
</evidence>
<keyword evidence="23" id="KW-1185">Reference proteome</keyword>
<keyword evidence="8 18" id="KW-0812">Transmembrane</keyword>
<dbReference type="AlphaFoldDB" id="A0A9W6MX53"/>
<keyword evidence="13 18" id="KW-0472">Membrane</keyword>
<keyword evidence="5" id="KW-1003">Cell membrane</keyword>
<evidence type="ECO:0000256" key="11">
    <source>
        <dbReference type="ARBA" id="ARBA00022840"/>
    </source>
</evidence>
<evidence type="ECO:0000313" key="23">
    <source>
        <dbReference type="Proteomes" id="UP001143372"/>
    </source>
</evidence>
<dbReference type="PANTHER" id="PTHR32309:SF13">
    <property type="entry name" value="FERRIC ENTEROBACTIN TRANSPORT PROTEIN FEPE"/>
    <property type="match status" value="1"/>
</dbReference>
<evidence type="ECO:0000259" key="19">
    <source>
        <dbReference type="Pfam" id="PF02706"/>
    </source>
</evidence>
<dbReference type="Pfam" id="PF13807">
    <property type="entry name" value="GNVR"/>
    <property type="match status" value="1"/>
</dbReference>
<evidence type="ECO:0000313" key="22">
    <source>
        <dbReference type="EMBL" id="GLK69718.1"/>
    </source>
</evidence>
<feature type="region of interest" description="Disordered" evidence="17">
    <location>
        <begin position="767"/>
        <end position="797"/>
    </location>
</feature>
<gene>
    <name evidence="22" type="ORF">GCM10008179_33560</name>
</gene>
<evidence type="ECO:0000259" key="20">
    <source>
        <dbReference type="Pfam" id="PF13614"/>
    </source>
</evidence>
<dbReference type="RefSeq" id="WP_271169939.1">
    <property type="nucleotide sequence ID" value="NZ_BSFI01000023.1"/>
</dbReference>
<evidence type="ECO:0000256" key="7">
    <source>
        <dbReference type="ARBA" id="ARBA00022679"/>
    </source>
</evidence>
<evidence type="ECO:0000256" key="2">
    <source>
        <dbReference type="ARBA" id="ARBA00007316"/>
    </source>
</evidence>
<evidence type="ECO:0000256" key="18">
    <source>
        <dbReference type="SAM" id="Phobius"/>
    </source>
</evidence>
<organism evidence="22 23">
    <name type="scientific">Hansschlegelia plantiphila</name>
    <dbReference type="NCBI Taxonomy" id="374655"/>
    <lineage>
        <taxon>Bacteria</taxon>
        <taxon>Pseudomonadati</taxon>
        <taxon>Pseudomonadota</taxon>
        <taxon>Alphaproteobacteria</taxon>
        <taxon>Hyphomicrobiales</taxon>
        <taxon>Methylopilaceae</taxon>
        <taxon>Hansschlegelia</taxon>
    </lineage>
</organism>
<dbReference type="Pfam" id="PF13614">
    <property type="entry name" value="AAA_31"/>
    <property type="match status" value="1"/>
</dbReference>
<dbReference type="InterPro" id="IPR003856">
    <property type="entry name" value="LPS_length_determ_N"/>
</dbReference>
<accession>A0A9W6MX53</accession>
<protein>
    <recommendedName>
        <fullName evidence="4">non-specific protein-tyrosine kinase</fullName>
        <ecNumber evidence="4">2.7.10.2</ecNumber>
    </recommendedName>
</protein>
<dbReference type="Pfam" id="PF02706">
    <property type="entry name" value="Wzz"/>
    <property type="match status" value="1"/>
</dbReference>
<feature type="domain" description="AAA" evidence="20">
    <location>
        <begin position="561"/>
        <end position="708"/>
    </location>
</feature>
<keyword evidence="11" id="KW-0067">ATP-binding</keyword>
<feature type="domain" description="Polysaccharide chain length determinant N-terminal" evidence="19">
    <location>
        <begin position="45"/>
        <end position="133"/>
    </location>
</feature>
<dbReference type="GO" id="GO:0005886">
    <property type="term" value="C:plasma membrane"/>
    <property type="evidence" value="ECO:0007669"/>
    <property type="project" value="UniProtKB-SubCell"/>
</dbReference>
<comment type="similarity">
    <text evidence="3">Belongs to the etk/wzc family.</text>
</comment>
<evidence type="ECO:0000256" key="8">
    <source>
        <dbReference type="ARBA" id="ARBA00022692"/>
    </source>
</evidence>
<dbReference type="Proteomes" id="UP001143372">
    <property type="component" value="Unassembled WGS sequence"/>
</dbReference>
<feature type="domain" description="Tyrosine-protein kinase G-rich" evidence="21">
    <location>
        <begin position="413"/>
        <end position="483"/>
    </location>
</feature>
<dbReference type="SUPFAM" id="SSF52540">
    <property type="entry name" value="P-loop containing nucleoside triphosphate hydrolases"/>
    <property type="match status" value="1"/>
</dbReference>
<dbReference type="InterPro" id="IPR032807">
    <property type="entry name" value="GNVR"/>
</dbReference>
<dbReference type="InterPro" id="IPR027417">
    <property type="entry name" value="P-loop_NTPase"/>
</dbReference>
<dbReference type="GO" id="GO:0005524">
    <property type="term" value="F:ATP binding"/>
    <property type="evidence" value="ECO:0007669"/>
    <property type="project" value="UniProtKB-KW"/>
</dbReference>
<reference evidence="22" key="2">
    <citation type="submission" date="2023-01" db="EMBL/GenBank/DDBJ databases">
        <authorList>
            <person name="Sun Q."/>
            <person name="Evtushenko L."/>
        </authorList>
    </citation>
    <scope>NUCLEOTIDE SEQUENCE</scope>
    <source>
        <strain evidence="22">VKM B-2347</strain>
    </source>
</reference>
<comment type="catalytic activity">
    <reaction evidence="15">
        <text>L-tyrosyl-[protein] + ATP = O-phospho-L-tyrosyl-[protein] + ADP + H(+)</text>
        <dbReference type="Rhea" id="RHEA:10596"/>
        <dbReference type="Rhea" id="RHEA-COMP:10136"/>
        <dbReference type="Rhea" id="RHEA-COMP:20101"/>
        <dbReference type="ChEBI" id="CHEBI:15378"/>
        <dbReference type="ChEBI" id="CHEBI:30616"/>
        <dbReference type="ChEBI" id="CHEBI:46858"/>
        <dbReference type="ChEBI" id="CHEBI:61978"/>
        <dbReference type="ChEBI" id="CHEBI:456216"/>
        <dbReference type="EC" id="2.7.10.2"/>
    </reaction>
</comment>
<dbReference type="EMBL" id="BSFI01000023">
    <property type="protein sequence ID" value="GLK69718.1"/>
    <property type="molecule type" value="Genomic_DNA"/>
</dbReference>
<name>A0A9W6MX53_9HYPH</name>
<evidence type="ECO:0000259" key="21">
    <source>
        <dbReference type="Pfam" id="PF13807"/>
    </source>
</evidence>
<dbReference type="InterPro" id="IPR005702">
    <property type="entry name" value="Wzc-like_C"/>
</dbReference>
<evidence type="ECO:0000256" key="5">
    <source>
        <dbReference type="ARBA" id="ARBA00022475"/>
    </source>
</evidence>
<evidence type="ECO:0000256" key="15">
    <source>
        <dbReference type="ARBA" id="ARBA00051245"/>
    </source>
</evidence>
<evidence type="ECO:0000256" key="4">
    <source>
        <dbReference type="ARBA" id="ARBA00011903"/>
    </source>
</evidence>
<dbReference type="InterPro" id="IPR050445">
    <property type="entry name" value="Bact_polysacc_biosynth/exp"/>
</dbReference>
<dbReference type="InterPro" id="IPR025669">
    <property type="entry name" value="AAA_dom"/>
</dbReference>
<keyword evidence="7" id="KW-0808">Transferase</keyword>
<dbReference type="Gene3D" id="3.40.50.300">
    <property type="entry name" value="P-loop containing nucleotide triphosphate hydrolases"/>
    <property type="match status" value="1"/>
</dbReference>
<proteinExistence type="inferred from homology"/>
<keyword evidence="9" id="KW-0547">Nucleotide-binding</keyword>
<keyword evidence="14" id="KW-0829">Tyrosine-protein kinase</keyword>
<evidence type="ECO:0000256" key="9">
    <source>
        <dbReference type="ARBA" id="ARBA00022741"/>
    </source>
</evidence>
<evidence type="ECO:0000256" key="14">
    <source>
        <dbReference type="ARBA" id="ARBA00023137"/>
    </source>
</evidence>
<comment type="similarity">
    <text evidence="2">Belongs to the CpsD/CapB family.</text>
</comment>
<keyword evidence="10" id="KW-0418">Kinase</keyword>
<evidence type="ECO:0000256" key="12">
    <source>
        <dbReference type="ARBA" id="ARBA00022989"/>
    </source>
</evidence>
<evidence type="ECO:0000256" key="6">
    <source>
        <dbReference type="ARBA" id="ARBA00022519"/>
    </source>
</evidence>
<reference evidence="22" key="1">
    <citation type="journal article" date="2014" name="Int. J. Syst. Evol. Microbiol.">
        <title>Complete genome sequence of Corynebacterium casei LMG S-19264T (=DSM 44701T), isolated from a smear-ripened cheese.</title>
        <authorList>
            <consortium name="US DOE Joint Genome Institute (JGI-PGF)"/>
            <person name="Walter F."/>
            <person name="Albersmeier A."/>
            <person name="Kalinowski J."/>
            <person name="Ruckert C."/>
        </authorList>
    </citation>
    <scope>NUCLEOTIDE SEQUENCE</scope>
    <source>
        <strain evidence="22">VKM B-2347</strain>
    </source>
</reference>
<comment type="subcellular location">
    <subcellularLocation>
        <location evidence="1">Cell inner membrane</location>
        <topology evidence="1">Multi-pass membrane protein</topology>
    </subcellularLocation>
</comment>
<dbReference type="PANTHER" id="PTHR32309">
    <property type="entry name" value="TYROSINE-PROTEIN KINASE"/>
    <property type="match status" value="1"/>
</dbReference>
<evidence type="ECO:0000256" key="1">
    <source>
        <dbReference type="ARBA" id="ARBA00004429"/>
    </source>
</evidence>
<keyword evidence="12 18" id="KW-1133">Transmembrane helix</keyword>
<sequence>MAKGGGYLPPAEFGQTPAVPFQPAGHAFEPFNAGYDHGGGPGSGFNLFQLLSTALQYRWLIFAFTLVSLVGGLLFTALQTPKYRATSKMEILVPGAKIFQDMQVVGESNDLRAFQTASEKIQSRTIAERVVYSLNLTEKPRFLSPPSDIALTNLIRRAFGADFRTSTANMSAADREQRAIAIVLANLSVALVRNTAILEIGYSDPDPKMAEAIANQIAQSFIDQKVDQTSEMSGLARDFIKEQVLQVKQKLQTSEQELVAYAKKEGLTIDDKNSSFILTSIGSINDALSRAVQERLDKGRWVAQIDAGNGASLPSVIGSEGLRSMRERIAELRATYQQKLGAFKPAYPEMVQLAAQIRELENQVKQAVTAISNATRLEFEDAKAKEAELRAKLAELESQQSDFQDRNIQYTILKREVDSNRSQYESLIGKLNQVGVGSELKNDNAQIVDKAIPPERPYSPHLPLNIGVSLAFALALSAGAIYLTEMMNNTFTVPDQIEKELGLPVLGILPLAPGDAIAAARNETHVGLSEAYRSLRTALQFSRAEGAPKTLLVTSSEASEGKSITAYMLAKDFGLLDKKVLVIDADLRKPRMHRMFDESNTLGLSNLLTAAPTPDDIRKTLKKTNLENVYLLTSGTLPPNPADLLSSAKMAHLMVAFSERFDMIIIDSPPVIGLADAPVLSRLTESVLMVVSCNQVPRKAASHSLKRIRSTGAHVVGACLTKFVVKKFDYNYSYGYISSAYYDYESKEPTEEGTGAPEPEAIKALESEAGENVADSETEHRIHRSNDPDAGGAARQS</sequence>
<evidence type="ECO:0000256" key="16">
    <source>
        <dbReference type="SAM" id="Coils"/>
    </source>
</evidence>
<keyword evidence="6" id="KW-0997">Cell inner membrane</keyword>
<evidence type="ECO:0000256" key="17">
    <source>
        <dbReference type="SAM" id="MobiDB-lite"/>
    </source>
</evidence>
<evidence type="ECO:0000256" key="3">
    <source>
        <dbReference type="ARBA" id="ARBA00008883"/>
    </source>
</evidence>
<dbReference type="NCBIfam" id="TIGR01007">
    <property type="entry name" value="eps_fam"/>
    <property type="match status" value="1"/>
</dbReference>
<dbReference type="GO" id="GO:0004715">
    <property type="term" value="F:non-membrane spanning protein tyrosine kinase activity"/>
    <property type="evidence" value="ECO:0007669"/>
    <property type="project" value="UniProtKB-EC"/>
</dbReference>
<comment type="caution">
    <text evidence="22">The sequence shown here is derived from an EMBL/GenBank/DDBJ whole genome shotgun (WGS) entry which is preliminary data.</text>
</comment>
<evidence type="ECO:0000256" key="10">
    <source>
        <dbReference type="ARBA" id="ARBA00022777"/>
    </source>
</evidence>
<feature type="transmembrane region" description="Helical" evidence="18">
    <location>
        <begin position="57"/>
        <end position="78"/>
    </location>
</feature>
<feature type="compositionally biased region" description="Basic and acidic residues" evidence="17">
    <location>
        <begin position="777"/>
        <end position="787"/>
    </location>
</feature>
<dbReference type="EC" id="2.7.10.2" evidence="4"/>
<feature type="coiled-coil region" evidence="16">
    <location>
        <begin position="350"/>
        <end position="406"/>
    </location>
</feature>
<dbReference type="CDD" id="cd05387">
    <property type="entry name" value="BY-kinase"/>
    <property type="match status" value="1"/>
</dbReference>